<proteinExistence type="predicted"/>
<comment type="caution">
    <text evidence="3">The sequence shown here is derived from an EMBL/GenBank/DDBJ whole genome shotgun (WGS) entry which is preliminary data.</text>
</comment>
<organism evidence="3 4">
    <name type="scientific">Desmophyllum pertusum</name>
    <dbReference type="NCBI Taxonomy" id="174260"/>
    <lineage>
        <taxon>Eukaryota</taxon>
        <taxon>Metazoa</taxon>
        <taxon>Cnidaria</taxon>
        <taxon>Anthozoa</taxon>
        <taxon>Hexacorallia</taxon>
        <taxon>Scleractinia</taxon>
        <taxon>Caryophylliina</taxon>
        <taxon>Caryophylliidae</taxon>
        <taxon>Desmophyllum</taxon>
    </lineage>
</organism>
<evidence type="ECO:0000313" key="3">
    <source>
        <dbReference type="EMBL" id="KAJ7376991.1"/>
    </source>
</evidence>
<dbReference type="InterPro" id="IPR015030">
    <property type="entry name" value="RB_C"/>
</dbReference>
<gene>
    <name evidence="3" type="primary">RB1_1</name>
    <name evidence="3" type="ORF">OS493_031263</name>
</gene>
<accession>A0A9X0CVE2</accession>
<keyword evidence="4" id="KW-1185">Reference proteome</keyword>
<feature type="region of interest" description="Disordered" evidence="1">
    <location>
        <begin position="1"/>
        <end position="55"/>
    </location>
</feature>
<evidence type="ECO:0000313" key="4">
    <source>
        <dbReference type="Proteomes" id="UP001163046"/>
    </source>
</evidence>
<feature type="domain" description="Retinoblastoma-associated protein C-terminal" evidence="2">
    <location>
        <begin position="9"/>
        <end position="63"/>
    </location>
</feature>
<reference evidence="3" key="1">
    <citation type="submission" date="2023-01" db="EMBL/GenBank/DDBJ databases">
        <title>Genome assembly of the deep-sea coral Lophelia pertusa.</title>
        <authorList>
            <person name="Herrera S."/>
            <person name="Cordes E."/>
        </authorList>
    </citation>
    <scope>NUCLEOTIDE SEQUENCE</scope>
    <source>
        <strain evidence="3">USNM1676648</strain>
        <tissue evidence="3">Polyp</tissue>
    </source>
</reference>
<dbReference type="Proteomes" id="UP001163046">
    <property type="component" value="Unassembled WGS sequence"/>
</dbReference>
<dbReference type="EMBL" id="MU826385">
    <property type="protein sequence ID" value="KAJ7376991.1"/>
    <property type="molecule type" value="Genomic_DNA"/>
</dbReference>
<evidence type="ECO:0000256" key="1">
    <source>
        <dbReference type="SAM" id="MobiDB-lite"/>
    </source>
</evidence>
<sequence>MNPPVSPAPKSSMRIPGKKNFYLSPLKNSPSVTLTPKSRSLYSFGESPGSGDRESLSRINASMRAAVHSQPKLPKRDCALMTVTLANPVHQSSPTATRRRRRLGHM</sequence>
<name>A0A9X0CVE2_9CNID</name>
<feature type="compositionally biased region" description="Polar residues" evidence="1">
    <location>
        <begin position="26"/>
        <end position="41"/>
    </location>
</feature>
<dbReference type="AlphaFoldDB" id="A0A9X0CVE2"/>
<evidence type="ECO:0000259" key="2">
    <source>
        <dbReference type="Pfam" id="PF08934"/>
    </source>
</evidence>
<protein>
    <submittedName>
        <fullName evidence="3">Retinoblastoma-associated protein</fullName>
    </submittedName>
</protein>
<dbReference type="Pfam" id="PF08934">
    <property type="entry name" value="Rb_C"/>
    <property type="match status" value="1"/>
</dbReference>